<dbReference type="Proteomes" id="UP001197875">
    <property type="component" value="Unassembled WGS sequence"/>
</dbReference>
<keyword evidence="1" id="KW-0812">Transmembrane</keyword>
<evidence type="ECO:0000313" key="2">
    <source>
        <dbReference type="EMBL" id="MCC2190061.1"/>
    </source>
</evidence>
<feature type="transmembrane region" description="Helical" evidence="1">
    <location>
        <begin position="31"/>
        <end position="51"/>
    </location>
</feature>
<evidence type="ECO:0000313" key="3">
    <source>
        <dbReference type="Proteomes" id="UP001197875"/>
    </source>
</evidence>
<dbReference type="InterPro" id="IPR006750">
    <property type="entry name" value="YdcZ"/>
</dbReference>
<evidence type="ECO:0000256" key="1">
    <source>
        <dbReference type="SAM" id="Phobius"/>
    </source>
</evidence>
<dbReference type="GO" id="GO:0005886">
    <property type="term" value="C:plasma membrane"/>
    <property type="evidence" value="ECO:0007669"/>
    <property type="project" value="TreeGrafter"/>
</dbReference>
<feature type="transmembrane region" description="Helical" evidence="1">
    <location>
        <begin position="95"/>
        <end position="117"/>
    </location>
</feature>
<dbReference type="AlphaFoldDB" id="A0AAE3J6M9"/>
<organism evidence="2 3">
    <name type="scientific">Fusicatenibacter faecihominis</name>
    <dbReference type="NCBI Taxonomy" id="2881276"/>
    <lineage>
        <taxon>Bacteria</taxon>
        <taxon>Bacillati</taxon>
        <taxon>Bacillota</taxon>
        <taxon>Clostridia</taxon>
        <taxon>Lachnospirales</taxon>
        <taxon>Lachnospiraceae</taxon>
        <taxon>Fusicatenibacter</taxon>
    </lineage>
</organism>
<gene>
    <name evidence="2" type="ORF">LKD71_09625</name>
</gene>
<dbReference type="PANTHER" id="PTHR34821:SF3">
    <property type="entry name" value="MEMBRANE PROTEIN"/>
    <property type="match status" value="1"/>
</dbReference>
<comment type="caution">
    <text evidence="2">The sequence shown here is derived from an EMBL/GenBank/DDBJ whole genome shotgun (WGS) entry which is preliminary data.</text>
</comment>
<dbReference type="EMBL" id="JAJEPR010000014">
    <property type="protein sequence ID" value="MCC2190061.1"/>
    <property type="molecule type" value="Genomic_DNA"/>
</dbReference>
<feature type="transmembrane region" description="Helical" evidence="1">
    <location>
        <begin position="124"/>
        <end position="140"/>
    </location>
</feature>
<keyword evidence="1" id="KW-0472">Membrane</keyword>
<dbReference type="PANTHER" id="PTHR34821">
    <property type="entry name" value="INNER MEMBRANE PROTEIN YDCZ"/>
    <property type="match status" value="1"/>
</dbReference>
<keyword evidence="1" id="KW-1133">Transmembrane helix</keyword>
<dbReference type="Pfam" id="PF04657">
    <property type="entry name" value="DMT_YdcZ"/>
    <property type="match status" value="1"/>
</dbReference>
<sequence length="142" mass="15559">MSGVMIALISGALMSIQGVFNTEVTKATSLWVSTSFVQLTALIVCLLAWAFTDRQSFLTLMEVPNKWTLLGGVIGAFITVTVVRSMADLGPARAAMLIVISQLIVAWVIELFGWFGVERTAFEWRKLMGMGIAIIGVIVFKW</sequence>
<reference evidence="2 3" key="1">
    <citation type="submission" date="2021-10" db="EMBL/GenBank/DDBJ databases">
        <title>Anaerobic single-cell dispensing facilitates the cultivation of human gut bacteria.</title>
        <authorList>
            <person name="Afrizal A."/>
        </authorList>
    </citation>
    <scope>NUCLEOTIDE SEQUENCE [LARGE SCALE GENOMIC DNA]</scope>
    <source>
        <strain evidence="2 3">CLA-AA-H277</strain>
    </source>
</reference>
<accession>A0AAE3J6M9</accession>
<feature type="transmembrane region" description="Helical" evidence="1">
    <location>
        <begin position="63"/>
        <end position="83"/>
    </location>
</feature>
<proteinExistence type="predicted"/>
<protein>
    <submittedName>
        <fullName evidence="2">DMT family transporter</fullName>
    </submittedName>
</protein>
<name>A0AAE3J6M9_9FIRM</name>
<keyword evidence="3" id="KW-1185">Reference proteome</keyword>
<dbReference type="RefSeq" id="WP_227615246.1">
    <property type="nucleotide sequence ID" value="NZ_JAJEPR010000014.1"/>
</dbReference>